<feature type="compositionally biased region" description="Gly residues" evidence="1">
    <location>
        <begin position="105"/>
        <end position="115"/>
    </location>
</feature>
<name>A0A9X2MRH9_9BACL</name>
<dbReference type="Gene3D" id="3.20.20.370">
    <property type="entry name" value="Glycoside hydrolase/deacetylase"/>
    <property type="match status" value="1"/>
</dbReference>
<dbReference type="CDD" id="cd10944">
    <property type="entry name" value="CE4_SmPgdA_like"/>
    <property type="match status" value="1"/>
</dbReference>
<dbReference type="SUPFAM" id="SSF88713">
    <property type="entry name" value="Glycoside hydrolase/deacetylase"/>
    <property type="match status" value="1"/>
</dbReference>
<evidence type="ECO:0000259" key="2">
    <source>
        <dbReference type="PROSITE" id="PS51677"/>
    </source>
</evidence>
<feature type="domain" description="NodB homology" evidence="2">
    <location>
        <begin position="130"/>
        <end position="315"/>
    </location>
</feature>
<proteinExistence type="predicted"/>
<evidence type="ECO:0000313" key="3">
    <source>
        <dbReference type="EMBL" id="MCR2804483.1"/>
    </source>
</evidence>
<accession>A0A9X2MRH9</accession>
<dbReference type="InterPro" id="IPR050248">
    <property type="entry name" value="Polysacc_deacetylase_ArnD"/>
</dbReference>
<protein>
    <submittedName>
        <fullName evidence="3">Polysaccharide deacetylase</fullName>
    </submittedName>
</protein>
<dbReference type="GO" id="GO:0016810">
    <property type="term" value="F:hydrolase activity, acting on carbon-nitrogen (but not peptide) bonds"/>
    <property type="evidence" value="ECO:0007669"/>
    <property type="project" value="InterPro"/>
</dbReference>
<dbReference type="PANTHER" id="PTHR10587">
    <property type="entry name" value="GLYCOSYL TRANSFERASE-RELATED"/>
    <property type="match status" value="1"/>
</dbReference>
<feature type="compositionally biased region" description="Low complexity" evidence="1">
    <location>
        <begin position="94"/>
        <end position="104"/>
    </location>
</feature>
<dbReference type="Proteomes" id="UP001141950">
    <property type="component" value="Unassembled WGS sequence"/>
</dbReference>
<dbReference type="Pfam" id="PF01522">
    <property type="entry name" value="Polysacc_deac_1"/>
    <property type="match status" value="1"/>
</dbReference>
<gene>
    <name evidence="3" type="ORF">NQZ67_11405</name>
</gene>
<organism evidence="3 4">
    <name type="scientific">Paenibacillus soyae</name>
    <dbReference type="NCBI Taxonomy" id="2969249"/>
    <lineage>
        <taxon>Bacteria</taxon>
        <taxon>Bacillati</taxon>
        <taxon>Bacillota</taxon>
        <taxon>Bacilli</taxon>
        <taxon>Bacillales</taxon>
        <taxon>Paenibacillaceae</taxon>
        <taxon>Paenibacillus</taxon>
    </lineage>
</organism>
<dbReference type="EMBL" id="JANIPJ010000007">
    <property type="protein sequence ID" value="MCR2804483.1"/>
    <property type="molecule type" value="Genomic_DNA"/>
</dbReference>
<dbReference type="InterPro" id="IPR011330">
    <property type="entry name" value="Glyco_hydro/deAcase_b/a-brl"/>
</dbReference>
<keyword evidence="4" id="KW-1185">Reference proteome</keyword>
<dbReference type="InterPro" id="IPR002509">
    <property type="entry name" value="NODB_dom"/>
</dbReference>
<dbReference type="AlphaFoldDB" id="A0A9X2MRH9"/>
<evidence type="ECO:0000313" key="4">
    <source>
        <dbReference type="Proteomes" id="UP001141950"/>
    </source>
</evidence>
<dbReference type="PANTHER" id="PTHR10587:SF125">
    <property type="entry name" value="POLYSACCHARIDE DEACETYLASE YHEN-RELATED"/>
    <property type="match status" value="1"/>
</dbReference>
<reference evidence="3" key="1">
    <citation type="submission" date="2022-08" db="EMBL/GenBank/DDBJ databases">
        <title>The genomic sequence of strain Paenibacillus sp. SCIV0701.</title>
        <authorList>
            <person name="Zhao H."/>
        </authorList>
    </citation>
    <scope>NUCLEOTIDE SEQUENCE</scope>
    <source>
        <strain evidence="3">SCIV0701</strain>
    </source>
</reference>
<evidence type="ECO:0000256" key="1">
    <source>
        <dbReference type="SAM" id="MobiDB-lite"/>
    </source>
</evidence>
<dbReference type="PROSITE" id="PS51677">
    <property type="entry name" value="NODB"/>
    <property type="match status" value="1"/>
</dbReference>
<dbReference type="RefSeq" id="WP_257445538.1">
    <property type="nucleotide sequence ID" value="NZ_JANIPJ010000007.1"/>
</dbReference>
<sequence length="475" mass="51812">MAKTMRRVLKASICAAVVWFGIMEFGGDWMQQGEAARHAGGTSYVQTVSLEYEARTLLSGAEDAESDSEKEQGSGAEGDSVKPAAYQPGEENAGDVAADSSPAAPGGGGLPGEAEGGTASALDAKPESGKVLYLTFDDGPSLHTPEVLDILKREGVNATFFVLGEHVEQHPDIARRIVEEGHAIGNHTYNHEYEKLYGSFGEFASQIMKTDNAIYEAAEVRTTLVRAPGGTYRNFDKGYFEAMESAGYRVHDWNVDSGDSKRRGVPAAEIVANVKASRIADTLNVLLHDSAGHEESVKALPQIIQYYKALGYSFEVLEDGVKPMQFQLAEQIKWKRGKVPASEREKLAAFGKQLDAGGERRIASYREPALIVHRGEESLVLEAGEYSLIEGAIHVPLLSLTEWMGGEAELDEASGVIEASLMGKRMFWMSDTWPPAEGEDTLHVDVPLRATLSEFGLTIEDYVYTDERREVWIAE</sequence>
<dbReference type="GO" id="GO:0005975">
    <property type="term" value="P:carbohydrate metabolic process"/>
    <property type="evidence" value="ECO:0007669"/>
    <property type="project" value="InterPro"/>
</dbReference>
<feature type="region of interest" description="Disordered" evidence="1">
    <location>
        <begin position="60"/>
        <end position="121"/>
    </location>
</feature>
<comment type="caution">
    <text evidence="3">The sequence shown here is derived from an EMBL/GenBank/DDBJ whole genome shotgun (WGS) entry which is preliminary data.</text>
</comment>